<sequence length="215" mass="23052">MRNVIASQTGWLGLEREALEAPLYVAEQGGNSAPATAFDAYAITGYFGGVLGLEDNADLVSGWLSDSLATARAEGEAQGLTGADLQDYIQTHRYDAASALAEQDLRNGGASGLENDTLADLIGRAWPYHAAVARAHDLDLVMYEGGSHVVGLGSQVNDETLTDFFHHFNYSPEMGALYDDLLAGWEAVGGQLFTHYSDVYAPTKWGSWGALRYLA</sequence>
<feature type="non-terminal residue" evidence="1">
    <location>
        <position position="215"/>
    </location>
</feature>
<dbReference type="AlphaFoldDB" id="A0A0F8ZTX7"/>
<accession>A0A0F8ZTX7</accession>
<reference evidence="1" key="1">
    <citation type="journal article" date="2015" name="Nature">
        <title>Complex archaea that bridge the gap between prokaryotes and eukaryotes.</title>
        <authorList>
            <person name="Spang A."/>
            <person name="Saw J.H."/>
            <person name="Jorgensen S.L."/>
            <person name="Zaremba-Niedzwiedzka K."/>
            <person name="Martijn J."/>
            <person name="Lind A.E."/>
            <person name="van Eijk R."/>
            <person name="Schleper C."/>
            <person name="Guy L."/>
            <person name="Ettema T.J."/>
        </authorList>
    </citation>
    <scope>NUCLEOTIDE SEQUENCE</scope>
</reference>
<gene>
    <name evidence="1" type="ORF">LCGC14_2654140</name>
</gene>
<comment type="caution">
    <text evidence="1">The sequence shown here is derived from an EMBL/GenBank/DDBJ whole genome shotgun (WGS) entry which is preliminary data.</text>
</comment>
<protein>
    <submittedName>
        <fullName evidence="1">Uncharacterized protein</fullName>
    </submittedName>
</protein>
<name>A0A0F8ZTX7_9ZZZZ</name>
<proteinExistence type="predicted"/>
<evidence type="ECO:0000313" key="1">
    <source>
        <dbReference type="EMBL" id="KKK97298.1"/>
    </source>
</evidence>
<organism evidence="1">
    <name type="scientific">marine sediment metagenome</name>
    <dbReference type="NCBI Taxonomy" id="412755"/>
    <lineage>
        <taxon>unclassified sequences</taxon>
        <taxon>metagenomes</taxon>
        <taxon>ecological metagenomes</taxon>
    </lineage>
</organism>
<dbReference type="EMBL" id="LAZR01046110">
    <property type="protein sequence ID" value="KKK97298.1"/>
    <property type="molecule type" value="Genomic_DNA"/>
</dbReference>